<name>A0A402AU29_9CHLR</name>
<evidence type="ECO:0000313" key="1">
    <source>
        <dbReference type="EMBL" id="GCE22587.1"/>
    </source>
</evidence>
<dbReference type="AlphaFoldDB" id="A0A402AU29"/>
<evidence type="ECO:0000313" key="2">
    <source>
        <dbReference type="Proteomes" id="UP000287188"/>
    </source>
</evidence>
<organism evidence="1 2">
    <name type="scientific">Dictyobacter kobayashii</name>
    <dbReference type="NCBI Taxonomy" id="2014872"/>
    <lineage>
        <taxon>Bacteria</taxon>
        <taxon>Bacillati</taxon>
        <taxon>Chloroflexota</taxon>
        <taxon>Ktedonobacteria</taxon>
        <taxon>Ktedonobacterales</taxon>
        <taxon>Dictyobacteraceae</taxon>
        <taxon>Dictyobacter</taxon>
    </lineage>
</organism>
<gene>
    <name evidence="1" type="ORF">KDK_63870</name>
</gene>
<comment type="caution">
    <text evidence="1">The sequence shown here is derived from an EMBL/GenBank/DDBJ whole genome shotgun (WGS) entry which is preliminary data.</text>
</comment>
<accession>A0A402AU29</accession>
<keyword evidence="2" id="KW-1185">Reference proteome</keyword>
<sequence length="55" mass="6392">MTLNNRFWERIPARDDVDHKPERSDLALLPPIQDFVTLAQADYTLYTALSLLLPH</sequence>
<dbReference type="Proteomes" id="UP000287188">
    <property type="component" value="Unassembled WGS sequence"/>
</dbReference>
<protein>
    <submittedName>
        <fullName evidence="1">Uncharacterized protein</fullName>
    </submittedName>
</protein>
<reference evidence="2" key="1">
    <citation type="submission" date="2018-12" db="EMBL/GenBank/DDBJ databases">
        <title>Tengunoibacter tsumagoiensis gen. nov., sp. nov., Dictyobacter kobayashii sp. nov., D. alpinus sp. nov., and D. joshuensis sp. nov. and description of Dictyobacteraceae fam. nov. within the order Ktedonobacterales isolated from Tengu-no-mugimeshi.</title>
        <authorList>
            <person name="Wang C.M."/>
            <person name="Zheng Y."/>
            <person name="Sakai Y."/>
            <person name="Toyoda A."/>
            <person name="Minakuchi Y."/>
            <person name="Abe K."/>
            <person name="Yokota A."/>
            <person name="Yabe S."/>
        </authorList>
    </citation>
    <scope>NUCLEOTIDE SEQUENCE [LARGE SCALE GENOMIC DNA]</scope>
    <source>
        <strain evidence="2">Uno11</strain>
    </source>
</reference>
<dbReference type="EMBL" id="BIFS01000002">
    <property type="protein sequence ID" value="GCE22587.1"/>
    <property type="molecule type" value="Genomic_DNA"/>
</dbReference>
<proteinExistence type="predicted"/>